<sequence length="345" mass="40534">MPFFSIIIPIYNVQDYLAKCLDSIVNQTFGDIEIILINDGSTDKSGAIAKEYAKKDKRIVLIEQENQGLSCARNKGIEMGGGDYIIFVDSDDYVELDMCEKLFNILLNKNIDVLKYYNHTFSHQVDLKKTIKKFILKLYPHISLMKETTTPSNLLSLESPLSGREFLIQHPSILHEGCVWLYAIKRNFLLTHNINFIPKIFYEDMPFIAQILLYSKNFFIAPFSLYTYRLSQNSIMRGKMTKDKIIHSLQSYLTIADFFENLKTQEKDKEILNILEKQAPLYTQLFQIRAREIKHKEIPKEILKHFSLYQHYLPSLTFKQKMAIYFPRSFRLLSKIKHLLKYLLK</sequence>
<organism evidence="4 5">
    <name type="scientific">Helicobacter anseris</name>
    <dbReference type="NCBI Taxonomy" id="375926"/>
    <lineage>
        <taxon>Bacteria</taxon>
        <taxon>Pseudomonadati</taxon>
        <taxon>Campylobacterota</taxon>
        <taxon>Epsilonproteobacteria</taxon>
        <taxon>Campylobacterales</taxon>
        <taxon>Helicobacteraceae</taxon>
        <taxon>Helicobacter</taxon>
    </lineage>
</organism>
<evidence type="ECO:0000256" key="1">
    <source>
        <dbReference type="ARBA" id="ARBA00022676"/>
    </source>
</evidence>
<evidence type="ECO:0000259" key="3">
    <source>
        <dbReference type="Pfam" id="PF00535"/>
    </source>
</evidence>
<keyword evidence="1" id="KW-0328">Glycosyltransferase</keyword>
<dbReference type="AlphaFoldDB" id="A0A3D8J5R4"/>
<dbReference type="Pfam" id="PF00535">
    <property type="entry name" value="Glycos_transf_2"/>
    <property type="match status" value="1"/>
</dbReference>
<keyword evidence="2" id="KW-0808">Transferase</keyword>
<name>A0A3D8J5R4_9HELI</name>
<evidence type="ECO:0000313" key="4">
    <source>
        <dbReference type="EMBL" id="RDU72495.1"/>
    </source>
</evidence>
<protein>
    <recommendedName>
        <fullName evidence="3">Glycosyltransferase 2-like domain-containing protein</fullName>
    </recommendedName>
</protein>
<dbReference type="RefSeq" id="WP_115579485.1">
    <property type="nucleotide sequence ID" value="NZ_NXLX01000019.1"/>
</dbReference>
<dbReference type="PANTHER" id="PTHR22916:SF51">
    <property type="entry name" value="GLYCOSYLTRANSFERASE EPSH-RELATED"/>
    <property type="match status" value="1"/>
</dbReference>
<proteinExistence type="predicted"/>
<dbReference type="Gene3D" id="3.90.550.10">
    <property type="entry name" value="Spore Coat Polysaccharide Biosynthesis Protein SpsA, Chain A"/>
    <property type="match status" value="1"/>
</dbReference>
<dbReference type="GO" id="GO:0016758">
    <property type="term" value="F:hexosyltransferase activity"/>
    <property type="evidence" value="ECO:0007669"/>
    <property type="project" value="UniProtKB-ARBA"/>
</dbReference>
<feature type="domain" description="Glycosyltransferase 2-like" evidence="3">
    <location>
        <begin position="5"/>
        <end position="113"/>
    </location>
</feature>
<dbReference type="EMBL" id="NXLX01000019">
    <property type="protein sequence ID" value="RDU72495.1"/>
    <property type="molecule type" value="Genomic_DNA"/>
</dbReference>
<comment type="caution">
    <text evidence="4">The sequence shown here is derived from an EMBL/GenBank/DDBJ whole genome shotgun (WGS) entry which is preliminary data.</text>
</comment>
<dbReference type="SUPFAM" id="SSF53448">
    <property type="entry name" value="Nucleotide-diphospho-sugar transferases"/>
    <property type="match status" value="1"/>
</dbReference>
<dbReference type="InterPro" id="IPR029044">
    <property type="entry name" value="Nucleotide-diphossugar_trans"/>
</dbReference>
<accession>A0A3D8J5R4</accession>
<gene>
    <name evidence="4" type="ORF">CQA57_06790</name>
</gene>
<dbReference type="OrthoDB" id="5372349at2"/>
<dbReference type="PANTHER" id="PTHR22916">
    <property type="entry name" value="GLYCOSYLTRANSFERASE"/>
    <property type="match status" value="1"/>
</dbReference>
<dbReference type="Proteomes" id="UP000256695">
    <property type="component" value="Unassembled WGS sequence"/>
</dbReference>
<dbReference type="CDD" id="cd00761">
    <property type="entry name" value="Glyco_tranf_GTA_type"/>
    <property type="match status" value="1"/>
</dbReference>
<keyword evidence="5" id="KW-1185">Reference proteome</keyword>
<evidence type="ECO:0000256" key="2">
    <source>
        <dbReference type="ARBA" id="ARBA00022679"/>
    </source>
</evidence>
<evidence type="ECO:0000313" key="5">
    <source>
        <dbReference type="Proteomes" id="UP000256695"/>
    </source>
</evidence>
<reference evidence="4 5" key="1">
    <citation type="submission" date="2018-04" db="EMBL/GenBank/DDBJ databases">
        <title>Novel Campyloabacter and Helicobacter Species and Strains.</title>
        <authorList>
            <person name="Mannion A.J."/>
            <person name="Shen Z."/>
            <person name="Fox J.G."/>
        </authorList>
    </citation>
    <scope>NUCLEOTIDE SEQUENCE [LARGE SCALE GENOMIC DNA]</scope>
    <source>
        <strain evidence="4 5">MIT 04-9362</strain>
    </source>
</reference>
<dbReference type="InterPro" id="IPR001173">
    <property type="entry name" value="Glyco_trans_2-like"/>
</dbReference>